<dbReference type="EMBL" id="QEFD01000020">
    <property type="protein sequence ID" value="PVU77575.1"/>
    <property type="molecule type" value="Genomic_DNA"/>
</dbReference>
<accession>A0A2T9XBY3</accession>
<feature type="domain" description="CobQ/CobB/MinD/ParA nucleotide binding" evidence="1">
    <location>
        <begin position="8"/>
        <end position="53"/>
    </location>
</feature>
<dbReference type="Proteomes" id="UP000245638">
    <property type="component" value="Unassembled WGS sequence"/>
</dbReference>
<evidence type="ECO:0000259" key="1">
    <source>
        <dbReference type="Pfam" id="PF01656"/>
    </source>
</evidence>
<gene>
    <name evidence="2" type="ORF">DDW13_00500</name>
</gene>
<dbReference type="Pfam" id="PF01656">
    <property type="entry name" value="CbiA"/>
    <property type="match status" value="1"/>
</dbReference>
<evidence type="ECO:0000313" key="3">
    <source>
        <dbReference type="Proteomes" id="UP000245638"/>
    </source>
</evidence>
<sequence length="69" mass="7409">MEKNLYRISVLGVKGGVGKSTISLNLGRFLAKNSKKVLLVDRDVLGFASYLTGIRGKGLLAKVVDGEED</sequence>
<dbReference type="AlphaFoldDB" id="A0A2T9XBY3"/>
<dbReference type="InterPro" id="IPR002586">
    <property type="entry name" value="CobQ/CobB/MinD/ParA_Nub-bd_dom"/>
</dbReference>
<dbReference type="SUPFAM" id="SSF52540">
    <property type="entry name" value="P-loop containing nucleoside triphosphate hydrolases"/>
    <property type="match status" value="1"/>
</dbReference>
<organism evidence="2 3">
    <name type="scientific">Acidianus hospitalis</name>
    <dbReference type="NCBI Taxonomy" id="563177"/>
    <lineage>
        <taxon>Archaea</taxon>
        <taxon>Thermoproteota</taxon>
        <taxon>Thermoprotei</taxon>
        <taxon>Sulfolobales</taxon>
        <taxon>Sulfolobaceae</taxon>
        <taxon>Acidianus</taxon>
    </lineage>
</organism>
<protein>
    <recommendedName>
        <fullName evidence="1">CobQ/CobB/MinD/ParA nucleotide binding domain-containing protein</fullName>
    </recommendedName>
</protein>
<dbReference type="InterPro" id="IPR027417">
    <property type="entry name" value="P-loop_NTPase"/>
</dbReference>
<feature type="non-terminal residue" evidence="2">
    <location>
        <position position="69"/>
    </location>
</feature>
<name>A0A2T9XBY3_9CREN</name>
<dbReference type="Gene3D" id="3.40.50.300">
    <property type="entry name" value="P-loop containing nucleotide triphosphate hydrolases"/>
    <property type="match status" value="1"/>
</dbReference>
<evidence type="ECO:0000313" key="2">
    <source>
        <dbReference type="EMBL" id="PVU77575.1"/>
    </source>
</evidence>
<reference evidence="2 3" key="1">
    <citation type="journal article" date="2015" name="Appl. Environ. Microbiol.">
        <title>Nanoarchaeota, Their Sulfolobales Host, and Nanoarchaeota Virus Distribution across Yellowstone National Park Hot Springs.</title>
        <authorList>
            <person name="Munson-McGee J.H."/>
            <person name="Field E.K."/>
            <person name="Bateson M."/>
            <person name="Rooney C."/>
            <person name="Stepanauskas R."/>
            <person name="Young M.J."/>
        </authorList>
    </citation>
    <scope>NUCLEOTIDE SEQUENCE [LARGE SCALE GENOMIC DNA]</scope>
    <source>
        <strain evidence="2">SCGC AC-742_N10</strain>
    </source>
</reference>
<comment type="caution">
    <text evidence="2">The sequence shown here is derived from an EMBL/GenBank/DDBJ whole genome shotgun (WGS) entry which is preliminary data.</text>
</comment>
<proteinExistence type="predicted"/>